<dbReference type="OrthoDB" id="4119698at2759"/>
<reference evidence="3 4" key="1">
    <citation type="submission" date="2013-03" db="EMBL/GenBank/DDBJ databases">
        <title>The Genome Sequence of Exophiala aquamarina CBS 119918.</title>
        <authorList>
            <consortium name="The Broad Institute Genomics Platform"/>
            <person name="Cuomo C."/>
            <person name="de Hoog S."/>
            <person name="Gorbushina A."/>
            <person name="Walker B."/>
            <person name="Young S.K."/>
            <person name="Zeng Q."/>
            <person name="Gargeya S."/>
            <person name="Fitzgerald M."/>
            <person name="Haas B."/>
            <person name="Abouelleil A."/>
            <person name="Allen A.W."/>
            <person name="Alvarado L."/>
            <person name="Arachchi H.M."/>
            <person name="Berlin A.M."/>
            <person name="Chapman S.B."/>
            <person name="Gainer-Dewar J."/>
            <person name="Goldberg J."/>
            <person name="Griggs A."/>
            <person name="Gujja S."/>
            <person name="Hansen M."/>
            <person name="Howarth C."/>
            <person name="Imamovic A."/>
            <person name="Ireland A."/>
            <person name="Larimer J."/>
            <person name="McCowan C."/>
            <person name="Murphy C."/>
            <person name="Pearson M."/>
            <person name="Poon T.W."/>
            <person name="Priest M."/>
            <person name="Roberts A."/>
            <person name="Saif S."/>
            <person name="Shea T."/>
            <person name="Sisk P."/>
            <person name="Sykes S."/>
            <person name="Wortman J."/>
            <person name="Nusbaum C."/>
            <person name="Birren B."/>
        </authorList>
    </citation>
    <scope>NUCLEOTIDE SEQUENCE [LARGE SCALE GENOMIC DNA]</scope>
    <source>
        <strain evidence="3 4">CBS 119918</strain>
    </source>
</reference>
<keyword evidence="4" id="KW-1185">Reference proteome</keyword>
<comment type="caution">
    <text evidence="3">The sequence shown here is derived from an EMBL/GenBank/DDBJ whole genome shotgun (WGS) entry which is preliminary data.</text>
</comment>
<dbReference type="GeneID" id="25279141"/>
<dbReference type="EMBL" id="AMGV01000003">
    <property type="protein sequence ID" value="KEF59364.1"/>
    <property type="molecule type" value="Genomic_DNA"/>
</dbReference>
<organism evidence="3 4">
    <name type="scientific">Exophiala aquamarina CBS 119918</name>
    <dbReference type="NCBI Taxonomy" id="1182545"/>
    <lineage>
        <taxon>Eukaryota</taxon>
        <taxon>Fungi</taxon>
        <taxon>Dikarya</taxon>
        <taxon>Ascomycota</taxon>
        <taxon>Pezizomycotina</taxon>
        <taxon>Eurotiomycetes</taxon>
        <taxon>Chaetothyriomycetidae</taxon>
        <taxon>Chaetothyriales</taxon>
        <taxon>Herpotrichiellaceae</taxon>
        <taxon>Exophiala</taxon>
    </lineage>
</organism>
<gene>
    <name evidence="3" type="ORF">A1O9_04208</name>
</gene>
<proteinExistence type="predicted"/>
<feature type="transmembrane region" description="Helical" evidence="2">
    <location>
        <begin position="51"/>
        <end position="69"/>
    </location>
</feature>
<keyword evidence="2" id="KW-1133">Transmembrane helix</keyword>
<name>A0A072PGY0_9EURO</name>
<sequence>MQSAIYRRALLAHRAYHATKLSPLLSPSPRLTFRRAYADDTTTRVKTRNNLPIIAGGALALCFPLYYIMHSDKPAGSGQAAIKEVRREKGTAREIRDPRDSEVKTLEQKRAKEGR</sequence>
<dbReference type="AlphaFoldDB" id="A0A072PGY0"/>
<keyword evidence="2" id="KW-0812">Transmembrane</keyword>
<evidence type="ECO:0000313" key="3">
    <source>
        <dbReference type="EMBL" id="KEF59364.1"/>
    </source>
</evidence>
<dbReference type="RefSeq" id="XP_013261954.1">
    <property type="nucleotide sequence ID" value="XM_013406500.1"/>
</dbReference>
<feature type="region of interest" description="Disordered" evidence="1">
    <location>
        <begin position="74"/>
        <end position="115"/>
    </location>
</feature>
<accession>A0A072PGY0</accession>
<evidence type="ECO:0000256" key="2">
    <source>
        <dbReference type="SAM" id="Phobius"/>
    </source>
</evidence>
<dbReference type="HOGENOM" id="CLU_2109014_0_0_1"/>
<keyword evidence="2" id="KW-0472">Membrane</keyword>
<dbReference type="VEuPathDB" id="FungiDB:A1O9_04208"/>
<feature type="compositionally biased region" description="Basic and acidic residues" evidence="1">
    <location>
        <begin position="83"/>
        <end position="115"/>
    </location>
</feature>
<dbReference type="Proteomes" id="UP000027920">
    <property type="component" value="Unassembled WGS sequence"/>
</dbReference>
<evidence type="ECO:0000313" key="4">
    <source>
        <dbReference type="Proteomes" id="UP000027920"/>
    </source>
</evidence>
<evidence type="ECO:0000256" key="1">
    <source>
        <dbReference type="SAM" id="MobiDB-lite"/>
    </source>
</evidence>
<protein>
    <submittedName>
        <fullName evidence="3">Uncharacterized protein</fullName>
    </submittedName>
</protein>